<protein>
    <recommendedName>
        <fullName evidence="9">Acetylglutamate kinase</fullName>
        <ecNumber evidence="9">2.7.2.8</ecNumber>
    </recommendedName>
    <alternativeName>
        <fullName evidence="9">N-acetyl-L-glutamate 5-phosphotransferase</fullName>
    </alternativeName>
    <alternativeName>
        <fullName evidence="9">NAG kinase</fullName>
        <shortName evidence="9">NAGK</shortName>
    </alternativeName>
</protein>
<evidence type="ECO:0000313" key="12">
    <source>
        <dbReference type="Proteomes" id="UP000029669"/>
    </source>
</evidence>
<dbReference type="InterPro" id="IPR036393">
    <property type="entry name" value="AceGlu_kinase-like_sf"/>
</dbReference>
<comment type="function">
    <text evidence="9">Catalyzes the ATP-dependent phosphorylation of N-acetyl-L-glutamate.</text>
</comment>
<keyword evidence="9" id="KW-0963">Cytoplasm</keyword>
<evidence type="ECO:0000256" key="5">
    <source>
        <dbReference type="ARBA" id="ARBA00022741"/>
    </source>
</evidence>
<dbReference type="EC" id="2.7.2.8" evidence="9"/>
<dbReference type="PIRSF" id="PIRSF000728">
    <property type="entry name" value="NAGK"/>
    <property type="match status" value="1"/>
</dbReference>
<dbReference type="HAMAP" id="MF_00082">
    <property type="entry name" value="ArgB"/>
    <property type="match status" value="1"/>
</dbReference>
<gene>
    <name evidence="9 11" type="primary">argB</name>
    <name evidence="11" type="ORF">TKV_c22220</name>
</gene>
<dbReference type="RefSeq" id="WP_049685940.1">
    <property type="nucleotide sequence ID" value="NZ_CP009170.1"/>
</dbReference>
<dbReference type="NCBIfam" id="TIGR00761">
    <property type="entry name" value="argB"/>
    <property type="match status" value="1"/>
</dbReference>
<dbReference type="EMBL" id="CP009170">
    <property type="protein sequence ID" value="AIS53351.1"/>
    <property type="molecule type" value="Genomic_DNA"/>
</dbReference>
<dbReference type="OrthoDB" id="9803155at2"/>
<comment type="similarity">
    <text evidence="9">Belongs to the acetylglutamate kinase family. ArgB subfamily.</text>
</comment>
<evidence type="ECO:0000256" key="7">
    <source>
        <dbReference type="ARBA" id="ARBA00022840"/>
    </source>
</evidence>
<dbReference type="GO" id="GO:0005737">
    <property type="term" value="C:cytoplasm"/>
    <property type="evidence" value="ECO:0007669"/>
    <property type="project" value="UniProtKB-SubCell"/>
</dbReference>
<keyword evidence="3 9" id="KW-0028">Amino-acid biosynthesis</keyword>
<dbReference type="PANTHER" id="PTHR23342:SF0">
    <property type="entry name" value="N-ACETYLGLUTAMATE SYNTHASE, MITOCHONDRIAL"/>
    <property type="match status" value="1"/>
</dbReference>
<evidence type="ECO:0000256" key="4">
    <source>
        <dbReference type="ARBA" id="ARBA00022679"/>
    </source>
</evidence>
<keyword evidence="7 9" id="KW-0067">ATP-binding</keyword>
<keyword evidence="4 9" id="KW-0808">Transferase</keyword>
<feature type="domain" description="Aspartate/glutamate/uridylate kinase" evidence="10">
    <location>
        <begin position="30"/>
        <end position="268"/>
    </location>
</feature>
<comment type="catalytic activity">
    <reaction evidence="8 9">
        <text>N-acetyl-L-glutamate + ATP = N-acetyl-L-glutamyl 5-phosphate + ADP</text>
        <dbReference type="Rhea" id="RHEA:14629"/>
        <dbReference type="ChEBI" id="CHEBI:30616"/>
        <dbReference type="ChEBI" id="CHEBI:44337"/>
        <dbReference type="ChEBI" id="CHEBI:57936"/>
        <dbReference type="ChEBI" id="CHEBI:456216"/>
        <dbReference type="EC" id="2.7.2.8"/>
    </reaction>
</comment>
<keyword evidence="5 9" id="KW-0547">Nucleotide-binding</keyword>
<dbReference type="InterPro" id="IPR001048">
    <property type="entry name" value="Asp/Glu/Uridylate_kinase"/>
</dbReference>
<accession>A0A097AU63</accession>
<evidence type="ECO:0000256" key="1">
    <source>
        <dbReference type="ARBA" id="ARBA00004828"/>
    </source>
</evidence>
<keyword evidence="2 9" id="KW-0055">Arginine biosynthesis</keyword>
<comment type="subcellular location">
    <subcellularLocation>
        <location evidence="9">Cytoplasm</location>
    </subcellularLocation>
</comment>
<dbReference type="GO" id="GO:0005524">
    <property type="term" value="F:ATP binding"/>
    <property type="evidence" value="ECO:0007669"/>
    <property type="project" value="UniProtKB-UniRule"/>
</dbReference>
<evidence type="ECO:0000256" key="9">
    <source>
        <dbReference type="HAMAP-Rule" id="MF_00082"/>
    </source>
</evidence>
<evidence type="ECO:0000256" key="6">
    <source>
        <dbReference type="ARBA" id="ARBA00022777"/>
    </source>
</evidence>
<feature type="site" description="Transition state stabilizer" evidence="9">
    <location>
        <position position="35"/>
    </location>
</feature>
<evidence type="ECO:0000256" key="3">
    <source>
        <dbReference type="ARBA" id="ARBA00022605"/>
    </source>
</evidence>
<name>A0A097AU63_THEKI</name>
<proteinExistence type="inferred from homology"/>
<sequence length="299" mass="32580">MIRKQKYGDEIAKAHVLIEALPYIKKFSGKTVVIKYGGSAMLDCNLKRMVMQDIVLMKFVGLNPVVVHGGGPEINNMLKRLGIESKFVKGLRVTDEVTMEVVEMVLVGRINKEIVSLINELGGQAIGVSGKDGRLLKAEKDTSNGDIGYVGKIVDVNIDVITMMLEKGYIPVIAPTSFGDDGKTYNVNADTAAGKIAEALKAEKLILLTDVEGILSNINDKSSLISRMDLEHAKEFMNSGRINGGMIPKLECCIKAVENGVKRAHIIDGRLTHSLLLEIFTDEGIGTMIGKECFDDDNL</sequence>
<evidence type="ECO:0000313" key="11">
    <source>
        <dbReference type="EMBL" id="AIS53351.1"/>
    </source>
</evidence>
<evidence type="ECO:0000256" key="8">
    <source>
        <dbReference type="ARBA" id="ARBA00048141"/>
    </source>
</evidence>
<dbReference type="PANTHER" id="PTHR23342">
    <property type="entry name" value="N-ACETYLGLUTAMATE SYNTHASE"/>
    <property type="match status" value="1"/>
</dbReference>
<dbReference type="KEGG" id="tki:TKV_c22220"/>
<keyword evidence="12" id="KW-1185">Reference proteome</keyword>
<dbReference type="Pfam" id="PF00696">
    <property type="entry name" value="AA_kinase"/>
    <property type="match status" value="1"/>
</dbReference>
<dbReference type="GO" id="GO:0042450">
    <property type="term" value="P:L-arginine biosynthetic process via ornithine"/>
    <property type="evidence" value="ECO:0007669"/>
    <property type="project" value="UniProtKB-UniRule"/>
</dbReference>
<feature type="site" description="Transition state stabilizer" evidence="9">
    <location>
        <position position="249"/>
    </location>
</feature>
<dbReference type="InterPro" id="IPR041727">
    <property type="entry name" value="NAGK-C"/>
</dbReference>
<keyword evidence="6 9" id="KW-0418">Kinase</keyword>
<dbReference type="UniPathway" id="UPA00068">
    <property type="reaction ID" value="UER00107"/>
</dbReference>
<dbReference type="FunFam" id="3.40.1160.10:FF:000004">
    <property type="entry name" value="Acetylglutamate kinase"/>
    <property type="match status" value="1"/>
</dbReference>
<dbReference type="Proteomes" id="UP000029669">
    <property type="component" value="Chromosome"/>
</dbReference>
<dbReference type="GO" id="GO:0003991">
    <property type="term" value="F:acetylglutamate kinase activity"/>
    <property type="evidence" value="ECO:0007669"/>
    <property type="project" value="UniProtKB-UniRule"/>
</dbReference>
<dbReference type="InterPro" id="IPR037528">
    <property type="entry name" value="ArgB"/>
</dbReference>
<organism evidence="11 12">
    <name type="scientific">Thermoanaerobacter kivui</name>
    <name type="common">Acetogenium kivui</name>
    <dbReference type="NCBI Taxonomy" id="2325"/>
    <lineage>
        <taxon>Bacteria</taxon>
        <taxon>Bacillati</taxon>
        <taxon>Bacillota</taxon>
        <taxon>Clostridia</taxon>
        <taxon>Thermoanaerobacterales</taxon>
        <taxon>Thermoanaerobacteraceae</taxon>
        <taxon>Thermoanaerobacter</taxon>
    </lineage>
</organism>
<evidence type="ECO:0000259" key="10">
    <source>
        <dbReference type="Pfam" id="PF00696"/>
    </source>
</evidence>
<dbReference type="Gene3D" id="3.40.1160.10">
    <property type="entry name" value="Acetylglutamate kinase-like"/>
    <property type="match status" value="1"/>
</dbReference>
<evidence type="ECO:0000256" key="2">
    <source>
        <dbReference type="ARBA" id="ARBA00022571"/>
    </source>
</evidence>
<feature type="binding site" evidence="9">
    <location>
        <begin position="70"/>
        <end position="71"/>
    </location>
    <ligand>
        <name>substrate</name>
    </ligand>
</feature>
<dbReference type="InterPro" id="IPR004662">
    <property type="entry name" value="AcgluKinase_fam"/>
</dbReference>
<comment type="pathway">
    <text evidence="1 9">Amino-acid biosynthesis; L-arginine biosynthesis; N(2)-acetyl-L-ornithine from L-glutamate: step 2/4.</text>
</comment>
<dbReference type="PRINTS" id="PR01469">
    <property type="entry name" value="CARBMTKINASE"/>
</dbReference>
<feature type="binding site" evidence="9">
    <location>
        <position position="186"/>
    </location>
    <ligand>
        <name>substrate</name>
    </ligand>
</feature>
<dbReference type="SUPFAM" id="SSF53633">
    <property type="entry name" value="Carbamate kinase-like"/>
    <property type="match status" value="1"/>
</dbReference>
<dbReference type="HOGENOM" id="CLU_053680_0_0_9"/>
<dbReference type="CDD" id="cd04250">
    <property type="entry name" value="AAK_NAGK-C"/>
    <property type="match status" value="1"/>
</dbReference>
<dbReference type="eggNOG" id="COG0548">
    <property type="taxonomic scope" value="Bacteria"/>
</dbReference>
<feature type="binding site" evidence="9">
    <location>
        <position position="92"/>
    </location>
    <ligand>
        <name>substrate</name>
    </ligand>
</feature>
<dbReference type="AlphaFoldDB" id="A0A097AU63"/>
<reference evidence="12" key="1">
    <citation type="journal article" date="2015" name="Genome Announc.">
        <title>Whole-Genome Sequences of 80 Environmental and Clinical Isolates of Burkholderia pseudomallei.</title>
        <authorList>
            <person name="Johnson S.L."/>
            <person name="Baker A.L."/>
            <person name="Chain P.S."/>
            <person name="Currie B.J."/>
            <person name="Daligault H.E."/>
            <person name="Davenport K.W."/>
            <person name="Davis C.B."/>
            <person name="Inglis T.J."/>
            <person name="Kaestli M."/>
            <person name="Koren S."/>
            <person name="Mayo M."/>
            <person name="Merritt A.J."/>
            <person name="Price E.P."/>
            <person name="Sarovich D.S."/>
            <person name="Warner J."/>
            <person name="Rosovitz M.J."/>
        </authorList>
    </citation>
    <scope>NUCLEOTIDE SEQUENCE [LARGE SCALE GENOMIC DNA]</scope>
    <source>
        <strain evidence="12">DSM 2030</strain>
    </source>
</reference>
<dbReference type="STRING" id="2325.TKV_c22220"/>